<sequence length="41" mass="4656">MNMKVMPLRTFHTDPHADPAVEPTYFSNVNVPFSHPSEDKA</sequence>
<organism evidence="1 2">
    <name type="scientific">Actinomyces massiliensis F0489</name>
    <dbReference type="NCBI Taxonomy" id="1125718"/>
    <lineage>
        <taxon>Bacteria</taxon>
        <taxon>Bacillati</taxon>
        <taxon>Actinomycetota</taxon>
        <taxon>Actinomycetes</taxon>
        <taxon>Actinomycetales</taxon>
        <taxon>Actinomycetaceae</taxon>
        <taxon>Actinomyces</taxon>
    </lineage>
</organism>
<dbReference type="Proteomes" id="UP000002941">
    <property type="component" value="Unassembled WGS sequence"/>
</dbReference>
<proteinExistence type="predicted"/>
<dbReference type="AlphaFoldDB" id="J1HMM0"/>
<protein>
    <submittedName>
        <fullName evidence="1">Uncharacterized protein</fullName>
    </submittedName>
</protein>
<gene>
    <name evidence="1" type="ORF">HMPREF1318_2930</name>
</gene>
<comment type="caution">
    <text evidence="1">The sequence shown here is derived from an EMBL/GenBank/DDBJ whole genome shotgun (WGS) entry which is preliminary data.</text>
</comment>
<evidence type="ECO:0000313" key="2">
    <source>
        <dbReference type="Proteomes" id="UP000002941"/>
    </source>
</evidence>
<dbReference type="EMBL" id="AKFT01000025">
    <property type="protein sequence ID" value="EJF47215.1"/>
    <property type="molecule type" value="Genomic_DNA"/>
</dbReference>
<reference evidence="1 2" key="1">
    <citation type="submission" date="2012-05" db="EMBL/GenBank/DDBJ databases">
        <authorList>
            <person name="Harkins D.M."/>
            <person name="Madupu R."/>
            <person name="Durkin A.S."/>
            <person name="Torralba M."/>
            <person name="Methe B."/>
            <person name="Sutton G.G."/>
            <person name="Nelson K.E."/>
        </authorList>
    </citation>
    <scope>NUCLEOTIDE SEQUENCE [LARGE SCALE GENOMIC DNA]</scope>
    <source>
        <strain evidence="1 2">F0489</strain>
    </source>
</reference>
<keyword evidence="2" id="KW-1185">Reference proteome</keyword>
<name>J1HMM0_9ACTO</name>
<accession>J1HMM0</accession>
<evidence type="ECO:0000313" key="1">
    <source>
        <dbReference type="EMBL" id="EJF47215.1"/>
    </source>
</evidence>